<keyword evidence="2" id="KW-0645">Protease</keyword>
<gene>
    <name evidence="2" type="ORF">LOC68_26435</name>
</gene>
<dbReference type="InterPro" id="IPR008969">
    <property type="entry name" value="CarboxyPept-like_regulatory"/>
</dbReference>
<reference evidence="2" key="1">
    <citation type="submission" date="2021-11" db="EMBL/GenBank/DDBJ databases">
        <title>Genome sequence.</title>
        <authorList>
            <person name="Sun Q."/>
        </authorList>
    </citation>
    <scope>NUCLEOTIDE SEQUENCE</scope>
    <source>
        <strain evidence="2">JC732</strain>
    </source>
</reference>
<keyword evidence="3" id="KW-1185">Reference proteome</keyword>
<dbReference type="SUPFAM" id="SSF49464">
    <property type="entry name" value="Carboxypeptidase regulatory domain-like"/>
    <property type="match status" value="1"/>
</dbReference>
<dbReference type="EMBL" id="JAJKFT010000010">
    <property type="protein sequence ID" value="MCC9631949.1"/>
    <property type="molecule type" value="Genomic_DNA"/>
</dbReference>
<feature type="signal peptide" evidence="1">
    <location>
        <begin position="1"/>
        <end position="30"/>
    </location>
</feature>
<dbReference type="Proteomes" id="UP001139103">
    <property type="component" value="Unassembled WGS sequence"/>
</dbReference>
<keyword evidence="2" id="KW-0121">Carboxypeptidase</keyword>
<organism evidence="2 3">
    <name type="scientific">Blastopirellula sediminis</name>
    <dbReference type="NCBI Taxonomy" id="2894196"/>
    <lineage>
        <taxon>Bacteria</taxon>
        <taxon>Pseudomonadati</taxon>
        <taxon>Planctomycetota</taxon>
        <taxon>Planctomycetia</taxon>
        <taxon>Pirellulales</taxon>
        <taxon>Pirellulaceae</taxon>
        <taxon>Blastopirellula</taxon>
    </lineage>
</organism>
<keyword evidence="1" id="KW-0732">Signal</keyword>
<keyword evidence="2" id="KW-0378">Hydrolase</keyword>
<name>A0A9X1SMR2_9BACT</name>
<sequence>MNRTLAMLFLVASPLVGLTACFPSSGPALGNVTGTVTLDGKPLPNAMISFYPTSGLRSAHGTTDGEGKYLLRFTGMKDGALVGEHRVKIEVGVQTGEAPAAPAGKLPKLPAKYNAESELTAEVERGSNTIDFDLKSN</sequence>
<evidence type="ECO:0000313" key="3">
    <source>
        <dbReference type="Proteomes" id="UP001139103"/>
    </source>
</evidence>
<comment type="caution">
    <text evidence="2">The sequence shown here is derived from an EMBL/GenBank/DDBJ whole genome shotgun (WGS) entry which is preliminary data.</text>
</comment>
<protein>
    <submittedName>
        <fullName evidence="2">Carboxypeptidase-like regulatory domain-containing protein</fullName>
    </submittedName>
</protein>
<proteinExistence type="predicted"/>
<dbReference type="AlphaFoldDB" id="A0A9X1SMR2"/>
<dbReference type="RefSeq" id="WP_230224809.1">
    <property type="nucleotide sequence ID" value="NZ_JAJKFT010000010.1"/>
</dbReference>
<evidence type="ECO:0000313" key="2">
    <source>
        <dbReference type="EMBL" id="MCC9631949.1"/>
    </source>
</evidence>
<dbReference type="GO" id="GO:0004180">
    <property type="term" value="F:carboxypeptidase activity"/>
    <property type="evidence" value="ECO:0007669"/>
    <property type="project" value="UniProtKB-KW"/>
</dbReference>
<evidence type="ECO:0000256" key="1">
    <source>
        <dbReference type="SAM" id="SignalP"/>
    </source>
</evidence>
<accession>A0A9X1SMR2</accession>
<feature type="chain" id="PRO_5040996074" evidence="1">
    <location>
        <begin position="31"/>
        <end position="137"/>
    </location>
</feature>
<dbReference type="PROSITE" id="PS51257">
    <property type="entry name" value="PROKAR_LIPOPROTEIN"/>
    <property type="match status" value="1"/>
</dbReference>